<organism evidence="1 2">
    <name type="scientific">Eubacterium callanderi</name>
    <dbReference type="NCBI Taxonomy" id="53442"/>
    <lineage>
        <taxon>Bacteria</taxon>
        <taxon>Bacillati</taxon>
        <taxon>Bacillota</taxon>
        <taxon>Clostridia</taxon>
        <taxon>Eubacteriales</taxon>
        <taxon>Eubacteriaceae</taxon>
        <taxon>Eubacterium</taxon>
    </lineage>
</organism>
<sequence>MYSKKVLAGGFQPALFIFIIRRKRVNGVEQFWIPREKCFRLISLWAEKGTAS</sequence>
<keyword evidence="2" id="KW-1185">Reference proteome</keyword>
<evidence type="ECO:0000313" key="1">
    <source>
        <dbReference type="EMBL" id="ADO37568.1"/>
    </source>
</evidence>
<proteinExistence type="predicted"/>
<dbReference type="AlphaFoldDB" id="E3GN73"/>
<dbReference type="HOGENOM" id="CLU_3079961_0_0_9"/>
<reference key="1">
    <citation type="submission" date="2010-09" db="EMBL/GenBank/DDBJ databases">
        <authorList>
            <person name="Roh H."/>
            <person name="Ko H.-J."/>
            <person name="Kim D."/>
            <person name="Choi D.G."/>
            <person name="Park S."/>
            <person name="Kim S."/>
            <person name="Kim K.H."/>
            <person name="Chang I.S."/>
            <person name="Choi I.-G."/>
        </authorList>
    </citation>
    <scope>NUCLEOTIDE SEQUENCE</scope>
    <source>
        <strain>KIST612</strain>
    </source>
</reference>
<name>E3GN73_9FIRM</name>
<dbReference type="Proteomes" id="UP000006873">
    <property type="component" value="Chromosome"/>
</dbReference>
<protein>
    <submittedName>
        <fullName evidence="1">Uncharacterized protein</fullName>
    </submittedName>
</protein>
<evidence type="ECO:0000313" key="2">
    <source>
        <dbReference type="Proteomes" id="UP000006873"/>
    </source>
</evidence>
<dbReference type="KEGG" id="elm:ELI_2586"/>
<gene>
    <name evidence="1" type="ordered locus">ELI_2586</name>
</gene>
<accession>E3GN73</accession>
<dbReference type="EMBL" id="CP002273">
    <property type="protein sequence ID" value="ADO37568.1"/>
    <property type="molecule type" value="Genomic_DNA"/>
</dbReference>
<reference evidence="1 2" key="2">
    <citation type="journal article" date="2011" name="J. Bacteriol.">
        <title>Complete genome sequence of a carbon monoxide-utilizing acetogen, Eubacterium limosum KIST612.</title>
        <authorList>
            <person name="Roh H."/>
            <person name="Ko H.J."/>
            <person name="Kim D."/>
            <person name="Choi D.G."/>
            <person name="Park S."/>
            <person name="Kim S."/>
            <person name="Chang I.S."/>
            <person name="Choi I.G."/>
        </authorList>
    </citation>
    <scope>NUCLEOTIDE SEQUENCE [LARGE SCALE GENOMIC DNA]</scope>
    <source>
        <strain evidence="1 2">KIST612</strain>
    </source>
</reference>